<organism evidence="3 4">
    <name type="scientific">Cryptolaemus montrouzieri</name>
    <dbReference type="NCBI Taxonomy" id="559131"/>
    <lineage>
        <taxon>Eukaryota</taxon>
        <taxon>Metazoa</taxon>
        <taxon>Ecdysozoa</taxon>
        <taxon>Arthropoda</taxon>
        <taxon>Hexapoda</taxon>
        <taxon>Insecta</taxon>
        <taxon>Pterygota</taxon>
        <taxon>Neoptera</taxon>
        <taxon>Endopterygota</taxon>
        <taxon>Coleoptera</taxon>
        <taxon>Polyphaga</taxon>
        <taxon>Cucujiformia</taxon>
        <taxon>Coccinelloidea</taxon>
        <taxon>Coccinellidae</taxon>
        <taxon>Scymninae</taxon>
        <taxon>Scymnini</taxon>
        <taxon>Cryptolaemus</taxon>
    </lineage>
</organism>
<name>A0ABD2P9Y4_9CUCU</name>
<evidence type="ECO:0000313" key="3">
    <source>
        <dbReference type="EMBL" id="KAL3287743.1"/>
    </source>
</evidence>
<keyword evidence="4" id="KW-1185">Reference proteome</keyword>
<keyword evidence="1" id="KW-0175">Coiled coil</keyword>
<dbReference type="EMBL" id="JABFTP020000185">
    <property type="protein sequence ID" value="KAL3287743.1"/>
    <property type="molecule type" value="Genomic_DNA"/>
</dbReference>
<feature type="coiled-coil region" evidence="1">
    <location>
        <begin position="76"/>
        <end position="109"/>
    </location>
</feature>
<feature type="region of interest" description="Disordered" evidence="2">
    <location>
        <begin position="119"/>
        <end position="193"/>
    </location>
</feature>
<evidence type="ECO:0000256" key="2">
    <source>
        <dbReference type="SAM" id="MobiDB-lite"/>
    </source>
</evidence>
<reference evidence="3 4" key="1">
    <citation type="journal article" date="2021" name="BMC Biol.">
        <title>Horizontally acquired antibacterial genes associated with adaptive radiation of ladybird beetles.</title>
        <authorList>
            <person name="Li H.S."/>
            <person name="Tang X.F."/>
            <person name="Huang Y.H."/>
            <person name="Xu Z.Y."/>
            <person name="Chen M.L."/>
            <person name="Du X.Y."/>
            <person name="Qiu B.Y."/>
            <person name="Chen P.T."/>
            <person name="Zhang W."/>
            <person name="Slipinski A."/>
            <person name="Escalona H.E."/>
            <person name="Waterhouse R.M."/>
            <person name="Zwick A."/>
            <person name="Pang H."/>
        </authorList>
    </citation>
    <scope>NUCLEOTIDE SEQUENCE [LARGE SCALE GENOMIC DNA]</scope>
    <source>
        <strain evidence="3">SYSU2018</strain>
    </source>
</reference>
<feature type="compositionally biased region" description="Polar residues" evidence="2">
    <location>
        <begin position="119"/>
        <end position="131"/>
    </location>
</feature>
<comment type="caution">
    <text evidence="3">The sequence shown here is derived from an EMBL/GenBank/DDBJ whole genome shotgun (WGS) entry which is preliminary data.</text>
</comment>
<dbReference type="Proteomes" id="UP001516400">
    <property type="component" value="Unassembled WGS sequence"/>
</dbReference>
<proteinExistence type="predicted"/>
<dbReference type="AlphaFoldDB" id="A0ABD2P9Y4"/>
<gene>
    <name evidence="3" type="ORF">HHI36_002207</name>
</gene>
<feature type="compositionally biased region" description="Polar residues" evidence="2">
    <location>
        <begin position="147"/>
        <end position="161"/>
    </location>
</feature>
<feature type="compositionally biased region" description="Polar residues" evidence="2">
    <location>
        <begin position="172"/>
        <end position="193"/>
    </location>
</feature>
<protein>
    <submittedName>
        <fullName evidence="3">Uncharacterized protein</fullName>
    </submittedName>
</protein>
<evidence type="ECO:0000313" key="4">
    <source>
        <dbReference type="Proteomes" id="UP001516400"/>
    </source>
</evidence>
<accession>A0ABD2P9Y4</accession>
<sequence length="193" mass="22210">MKFFCIDSELDVIALMNEVKALRKVNENLRVLNISKEIVSEEDANTEKMEEENNDLDPQALLKVQQIKVKYPQSLLREVQSKNAILVENNDLLKERNKYLERKRDENKRFTKGKVHTIGMNSQSNTNTMRCSQDRYSSHGNVYGRSNVPSTDVPTGSQKVLESQEILPSRAWGQSQTNIKPENEVQNHCTQET</sequence>
<evidence type="ECO:0000256" key="1">
    <source>
        <dbReference type="SAM" id="Coils"/>
    </source>
</evidence>